<feature type="chain" id="PRO_5042786895" description="Periplasmic protein" evidence="1">
    <location>
        <begin position="22"/>
        <end position="92"/>
    </location>
</feature>
<reference evidence="3" key="2">
    <citation type="submission" date="2024-02" db="EMBL/GenBank/DDBJ databases">
        <title>Neisseria leonii sp. nov.</title>
        <authorList>
            <person name="Boutroux M."/>
            <person name="Favre-Rochex S."/>
            <person name="Gorgette O."/>
            <person name="Touak G."/>
            <person name="Muhle E."/>
            <person name="Chesneau O."/>
            <person name="Clermont D."/>
            <person name="Rahi P."/>
        </authorList>
    </citation>
    <scope>NUCLEOTIDE SEQUENCE</scope>
    <source>
        <strain evidence="3">51.81</strain>
    </source>
</reference>
<evidence type="ECO:0000313" key="3">
    <source>
        <dbReference type="EMBL" id="WWY02989.1"/>
    </source>
</evidence>
<reference evidence="2" key="1">
    <citation type="submission" date="2022-10" db="EMBL/GenBank/DDBJ databases">
        <authorList>
            <person name="Boutroux M."/>
        </authorList>
    </citation>
    <scope>NUCLEOTIDE SEQUENCE</scope>
    <source>
        <strain evidence="2">51.81</strain>
    </source>
</reference>
<organism evidence="2">
    <name type="scientific">Neisseria leonii</name>
    <dbReference type="NCBI Taxonomy" id="2995413"/>
    <lineage>
        <taxon>Bacteria</taxon>
        <taxon>Pseudomonadati</taxon>
        <taxon>Pseudomonadota</taxon>
        <taxon>Betaproteobacteria</taxon>
        <taxon>Neisseriales</taxon>
        <taxon>Neisseriaceae</taxon>
        <taxon>Neisseria</taxon>
    </lineage>
</organism>
<name>A0A9X4IBG5_9NEIS</name>
<feature type="signal peptide" evidence="1">
    <location>
        <begin position="1"/>
        <end position="21"/>
    </location>
</feature>
<dbReference type="Proteomes" id="UP001149607">
    <property type="component" value="Chromosome"/>
</dbReference>
<keyword evidence="1" id="KW-0732">Signal</keyword>
<dbReference type="EMBL" id="JAPQFL010000005">
    <property type="protein sequence ID" value="MDD9328359.1"/>
    <property type="molecule type" value="Genomic_DNA"/>
</dbReference>
<evidence type="ECO:0000256" key="1">
    <source>
        <dbReference type="SAM" id="SignalP"/>
    </source>
</evidence>
<evidence type="ECO:0000313" key="4">
    <source>
        <dbReference type="Proteomes" id="UP001149607"/>
    </source>
</evidence>
<keyword evidence="4" id="KW-1185">Reference proteome</keyword>
<dbReference type="RefSeq" id="WP_274585445.1">
    <property type="nucleotide sequence ID" value="NZ_CP146598.1"/>
</dbReference>
<evidence type="ECO:0008006" key="5">
    <source>
        <dbReference type="Google" id="ProtNLM"/>
    </source>
</evidence>
<proteinExistence type="predicted"/>
<sequence length="92" mass="9423">MKKTFTALLISAAAASPLAMAKDVNIAENTSGLPAAQVENIARAAMALGAKEPLVIQKSADGVRISGSDSAVCQVKLSQDANPKILNVSCKK</sequence>
<gene>
    <name evidence="2" type="ORF">ORY91_001783</name>
    <name evidence="3" type="ORF">V9W64_09910</name>
</gene>
<dbReference type="EMBL" id="CP146598">
    <property type="protein sequence ID" value="WWY02989.1"/>
    <property type="molecule type" value="Genomic_DNA"/>
</dbReference>
<dbReference type="AlphaFoldDB" id="A0A9X4IBG5"/>
<accession>A0A9X4IBG5</accession>
<protein>
    <recommendedName>
        <fullName evidence="5">Periplasmic protein</fullName>
    </recommendedName>
</protein>
<evidence type="ECO:0000313" key="2">
    <source>
        <dbReference type="EMBL" id="MDD9328359.1"/>
    </source>
</evidence>